<proteinExistence type="inferred from homology"/>
<dbReference type="Proteomes" id="UP000321764">
    <property type="component" value="Unassembled WGS sequence"/>
</dbReference>
<evidence type="ECO:0000256" key="6">
    <source>
        <dbReference type="SAM" id="Coils"/>
    </source>
</evidence>
<comment type="caution">
    <text evidence="8">The sequence shown here is derived from an EMBL/GenBank/DDBJ whole genome shotgun (WGS) entry which is preliminary data.</text>
</comment>
<dbReference type="GO" id="GO:0005198">
    <property type="term" value="F:structural molecule activity"/>
    <property type="evidence" value="ECO:0007669"/>
    <property type="project" value="InterPro"/>
</dbReference>
<feature type="domain" description="Flagellin N-terminal" evidence="7">
    <location>
        <begin position="5"/>
        <end position="142"/>
    </location>
</feature>
<evidence type="ECO:0000256" key="5">
    <source>
        <dbReference type="ARBA" id="ARBA00023143"/>
    </source>
</evidence>
<gene>
    <name evidence="8" type="primary">flgL</name>
    <name evidence="8" type="ORF">FME95_01325</name>
</gene>
<dbReference type="GO" id="GO:0071973">
    <property type="term" value="P:bacterial-type flagellum-dependent cell motility"/>
    <property type="evidence" value="ECO:0007669"/>
    <property type="project" value="InterPro"/>
</dbReference>
<evidence type="ECO:0000256" key="4">
    <source>
        <dbReference type="ARBA" id="ARBA00022525"/>
    </source>
</evidence>
<dbReference type="InterPro" id="IPR001492">
    <property type="entry name" value="Flagellin"/>
</dbReference>
<dbReference type="Gene3D" id="1.20.1330.10">
    <property type="entry name" value="f41 fragment of flagellin, N-terminal domain"/>
    <property type="match status" value="2"/>
</dbReference>
<evidence type="ECO:0000313" key="9">
    <source>
        <dbReference type="Proteomes" id="UP000321764"/>
    </source>
</evidence>
<evidence type="ECO:0000313" key="8">
    <source>
        <dbReference type="EMBL" id="TXR53243.1"/>
    </source>
</evidence>
<keyword evidence="8" id="KW-0966">Cell projection</keyword>
<evidence type="ECO:0000256" key="2">
    <source>
        <dbReference type="ARBA" id="ARBA00004613"/>
    </source>
</evidence>
<keyword evidence="9" id="KW-1185">Reference proteome</keyword>
<dbReference type="SUPFAM" id="SSF64518">
    <property type="entry name" value="Phase 1 flagellin"/>
    <property type="match status" value="1"/>
</dbReference>
<accession>A0A5C8Z7G9</accession>
<keyword evidence="6" id="KW-0175">Coiled coil</keyword>
<keyword evidence="4" id="KW-0964">Secreted</keyword>
<dbReference type="Pfam" id="PF00669">
    <property type="entry name" value="Flagellin_N"/>
    <property type="match status" value="1"/>
</dbReference>
<comment type="subcellular location">
    <subcellularLocation>
        <location evidence="1">Bacterial flagellum</location>
    </subcellularLocation>
    <subcellularLocation>
        <location evidence="2">Secreted</location>
    </subcellularLocation>
</comment>
<dbReference type="PANTHER" id="PTHR42792:SF1">
    <property type="entry name" value="FLAGELLAR HOOK-ASSOCIATED PROTEIN 3"/>
    <property type="match status" value="1"/>
</dbReference>
<dbReference type="OrthoDB" id="9768249at2"/>
<dbReference type="GO" id="GO:0009424">
    <property type="term" value="C:bacterial-type flagellum hook"/>
    <property type="evidence" value="ECO:0007669"/>
    <property type="project" value="InterPro"/>
</dbReference>
<evidence type="ECO:0000256" key="3">
    <source>
        <dbReference type="ARBA" id="ARBA00005709"/>
    </source>
</evidence>
<name>A0A5C8Z7G9_9GAMM</name>
<dbReference type="GO" id="GO:0005576">
    <property type="term" value="C:extracellular region"/>
    <property type="evidence" value="ECO:0007669"/>
    <property type="project" value="UniProtKB-SubCell"/>
</dbReference>
<keyword evidence="5" id="KW-0975">Bacterial flagellum</keyword>
<keyword evidence="8" id="KW-0969">Cilium</keyword>
<evidence type="ECO:0000259" key="7">
    <source>
        <dbReference type="Pfam" id="PF00669"/>
    </source>
</evidence>
<protein>
    <submittedName>
        <fullName evidence="8">Flagellar hook-associated protein 3</fullName>
    </submittedName>
</protein>
<dbReference type="NCBIfam" id="TIGR02550">
    <property type="entry name" value="flagell_flgL"/>
    <property type="match status" value="1"/>
</dbReference>
<organism evidence="8 9">
    <name type="scientific">Reinekea thalattae</name>
    <dbReference type="NCBI Taxonomy" id="2593301"/>
    <lineage>
        <taxon>Bacteria</taxon>
        <taxon>Pseudomonadati</taxon>
        <taxon>Pseudomonadota</taxon>
        <taxon>Gammaproteobacteria</taxon>
        <taxon>Oceanospirillales</taxon>
        <taxon>Saccharospirillaceae</taxon>
        <taxon>Reinekea</taxon>
    </lineage>
</organism>
<reference evidence="8 9" key="1">
    <citation type="submission" date="2019-07" db="EMBL/GenBank/DDBJ databases">
        <title>Reinekea sp. strain SSH23 genome sequencing and assembly.</title>
        <authorList>
            <person name="Kim I."/>
        </authorList>
    </citation>
    <scope>NUCLEOTIDE SEQUENCE [LARGE SCALE GENOMIC DNA]</scope>
    <source>
        <strain evidence="8 9">SSH23</strain>
    </source>
</reference>
<dbReference type="AlphaFoldDB" id="A0A5C8Z7G9"/>
<keyword evidence="8" id="KW-0282">Flagellum</keyword>
<sequence length="412" mass="45563">MADRISTSWSYSQPISDMLSLQVQVNETYSKISSGKEVQTASDDPVAMARILQLDQDINQMEQYQENIDMLEARLEIEDAALSGVADVLQGIRELVVQAGNEGVYEDTELQAIADEIQQYLYSLVDLANSKDGGGEYLFSGFQGDDMAFVESPGGGYSYQGDDGVREIKISDSVTLDASDAGSEVFLDIDSASTSFYSFASDQNTGSGIITQGITVDQEALDEFYPDDFYIEFNNEYELDPPNTNYTVYRVSDGRIMEGLENVEYYEGQDIVVGGMSVEITGDPYAGDQFIVESSQTQSMFVSIEKIIYAIENYSDNTELYAAAIADGLDNMDYIIDNVSTVRASIGSRLNTADNVDNQMADNILASQEIRSDLEDLDYAEAVSNLQYQEFVLQAVQQTYSTISQLSLFDYI</sequence>
<dbReference type="EMBL" id="VKAD01000001">
    <property type="protein sequence ID" value="TXR53243.1"/>
    <property type="molecule type" value="Genomic_DNA"/>
</dbReference>
<comment type="similarity">
    <text evidence="3">Belongs to the bacterial flagellin family.</text>
</comment>
<dbReference type="InterPro" id="IPR013384">
    <property type="entry name" value="Flagell_FlgL"/>
</dbReference>
<evidence type="ECO:0000256" key="1">
    <source>
        <dbReference type="ARBA" id="ARBA00004365"/>
    </source>
</evidence>
<dbReference type="RefSeq" id="WP_147712444.1">
    <property type="nucleotide sequence ID" value="NZ_VKAD01000001.1"/>
</dbReference>
<dbReference type="PANTHER" id="PTHR42792">
    <property type="entry name" value="FLAGELLIN"/>
    <property type="match status" value="1"/>
</dbReference>
<dbReference type="InterPro" id="IPR001029">
    <property type="entry name" value="Flagellin_N"/>
</dbReference>
<feature type="coiled-coil region" evidence="6">
    <location>
        <begin position="54"/>
        <end position="81"/>
    </location>
</feature>